<keyword evidence="2 5" id="KW-0690">Ribosome biogenesis</keyword>
<dbReference type="CDD" id="cd16964">
    <property type="entry name" value="YqgF"/>
    <property type="match status" value="1"/>
</dbReference>
<accession>A0A9D1V1W8</accession>
<name>A0A9D1V1W8_9FIRM</name>
<reference evidence="7" key="1">
    <citation type="journal article" date="2021" name="PeerJ">
        <title>Extensive microbial diversity within the chicken gut microbiome revealed by metagenomics and culture.</title>
        <authorList>
            <person name="Gilroy R."/>
            <person name="Ravi A."/>
            <person name="Getino M."/>
            <person name="Pursley I."/>
            <person name="Horton D.L."/>
            <person name="Alikhan N.F."/>
            <person name="Baker D."/>
            <person name="Gharbi K."/>
            <person name="Hall N."/>
            <person name="Watson M."/>
            <person name="Adriaenssens E.M."/>
            <person name="Foster-Nyarko E."/>
            <person name="Jarju S."/>
            <person name="Secka A."/>
            <person name="Antonio M."/>
            <person name="Oren A."/>
            <person name="Chaudhuri R.R."/>
            <person name="La Ragione R."/>
            <person name="Hildebrand F."/>
            <person name="Pallen M.J."/>
        </authorList>
    </citation>
    <scope>NUCLEOTIDE SEQUENCE</scope>
    <source>
        <strain evidence="7">2239</strain>
    </source>
</reference>
<dbReference type="HAMAP" id="MF_00651">
    <property type="entry name" value="Nuclease_YqgF"/>
    <property type="match status" value="1"/>
</dbReference>
<dbReference type="GO" id="GO:0016788">
    <property type="term" value="F:hydrolase activity, acting on ester bonds"/>
    <property type="evidence" value="ECO:0007669"/>
    <property type="project" value="UniProtKB-UniRule"/>
</dbReference>
<dbReference type="Gene3D" id="3.30.420.140">
    <property type="entry name" value="YqgF/RNase H-like domain"/>
    <property type="match status" value="1"/>
</dbReference>
<keyword evidence="3 5" id="KW-0540">Nuclease</keyword>
<comment type="similarity">
    <text evidence="5">Belongs to the YqgF HJR family.</text>
</comment>
<dbReference type="Pfam" id="PF03652">
    <property type="entry name" value="RuvX"/>
    <property type="match status" value="1"/>
</dbReference>
<evidence type="ECO:0000256" key="4">
    <source>
        <dbReference type="ARBA" id="ARBA00022801"/>
    </source>
</evidence>
<dbReference type="GO" id="GO:0000967">
    <property type="term" value="P:rRNA 5'-end processing"/>
    <property type="evidence" value="ECO:0007669"/>
    <property type="project" value="UniProtKB-UniRule"/>
</dbReference>
<organism evidence="7 8">
    <name type="scientific">Candidatus Allofournierella pullicola</name>
    <dbReference type="NCBI Taxonomy" id="2838596"/>
    <lineage>
        <taxon>Bacteria</taxon>
        <taxon>Bacillati</taxon>
        <taxon>Bacillota</taxon>
        <taxon>Clostridia</taxon>
        <taxon>Eubacteriales</taxon>
        <taxon>Oscillospiraceae</taxon>
        <taxon>Allofournierella</taxon>
    </lineage>
</organism>
<evidence type="ECO:0000256" key="3">
    <source>
        <dbReference type="ARBA" id="ARBA00022722"/>
    </source>
</evidence>
<gene>
    <name evidence="7" type="primary">ruvX</name>
    <name evidence="7" type="ORF">H9865_00360</name>
</gene>
<evidence type="ECO:0000256" key="5">
    <source>
        <dbReference type="HAMAP-Rule" id="MF_00651"/>
    </source>
</evidence>
<dbReference type="PANTHER" id="PTHR33317">
    <property type="entry name" value="POLYNUCLEOTIDYL TRANSFERASE, RIBONUCLEASE H-LIKE SUPERFAMILY PROTEIN"/>
    <property type="match status" value="1"/>
</dbReference>
<keyword evidence="1 5" id="KW-0963">Cytoplasm</keyword>
<dbReference type="AlphaFoldDB" id="A0A9D1V1W8"/>
<dbReference type="InterPro" id="IPR006641">
    <property type="entry name" value="YqgF/RNaseH-like_dom"/>
</dbReference>
<sequence>MKIMAVDYGDARTGLAVCDRTEFLASPIGQIEEKSMAKVAEKIIYASREYDVGMIVIGLPKNMDGTEGGRAEKTRKLAKLVELGVQVPIVFWDERRTTVTAAAQLSEAGTFGKKRKDKLDAVSAAVILDSFLAWRKNHPGEQPN</sequence>
<dbReference type="InterPro" id="IPR005227">
    <property type="entry name" value="YqgF"/>
</dbReference>
<reference evidence="7" key="2">
    <citation type="submission" date="2021-04" db="EMBL/GenBank/DDBJ databases">
        <authorList>
            <person name="Gilroy R."/>
        </authorList>
    </citation>
    <scope>NUCLEOTIDE SEQUENCE</scope>
    <source>
        <strain evidence="7">2239</strain>
    </source>
</reference>
<dbReference type="NCBIfam" id="TIGR00250">
    <property type="entry name" value="RNAse_H_YqgF"/>
    <property type="match status" value="1"/>
</dbReference>
<dbReference type="GO" id="GO:0005829">
    <property type="term" value="C:cytosol"/>
    <property type="evidence" value="ECO:0007669"/>
    <property type="project" value="TreeGrafter"/>
</dbReference>
<evidence type="ECO:0000313" key="7">
    <source>
        <dbReference type="EMBL" id="HIX04552.1"/>
    </source>
</evidence>
<dbReference type="Proteomes" id="UP000824193">
    <property type="component" value="Unassembled WGS sequence"/>
</dbReference>
<comment type="function">
    <text evidence="5">Could be a nuclease involved in processing of the 5'-end of pre-16S rRNA.</text>
</comment>
<dbReference type="EC" id="3.1.-.-" evidence="5"/>
<comment type="subcellular location">
    <subcellularLocation>
        <location evidence="5">Cytoplasm</location>
    </subcellularLocation>
</comment>
<dbReference type="InterPro" id="IPR037027">
    <property type="entry name" value="YqgF/RNaseH-like_dom_sf"/>
</dbReference>
<proteinExistence type="inferred from homology"/>
<protein>
    <recommendedName>
        <fullName evidence="5">Putative pre-16S rRNA nuclease</fullName>
        <ecNumber evidence="5">3.1.-.-</ecNumber>
    </recommendedName>
</protein>
<dbReference type="InterPro" id="IPR012337">
    <property type="entry name" value="RNaseH-like_sf"/>
</dbReference>
<evidence type="ECO:0000259" key="6">
    <source>
        <dbReference type="SMART" id="SM00732"/>
    </source>
</evidence>
<dbReference type="EMBL" id="DXFW01000002">
    <property type="protein sequence ID" value="HIX04552.1"/>
    <property type="molecule type" value="Genomic_DNA"/>
</dbReference>
<evidence type="ECO:0000256" key="2">
    <source>
        <dbReference type="ARBA" id="ARBA00022517"/>
    </source>
</evidence>
<keyword evidence="4 5" id="KW-0378">Hydrolase</keyword>
<dbReference type="SUPFAM" id="SSF53098">
    <property type="entry name" value="Ribonuclease H-like"/>
    <property type="match status" value="1"/>
</dbReference>
<dbReference type="SMART" id="SM00732">
    <property type="entry name" value="YqgFc"/>
    <property type="match status" value="1"/>
</dbReference>
<comment type="caution">
    <text evidence="7">The sequence shown here is derived from an EMBL/GenBank/DDBJ whole genome shotgun (WGS) entry which is preliminary data.</text>
</comment>
<evidence type="ECO:0000313" key="8">
    <source>
        <dbReference type="Proteomes" id="UP000824193"/>
    </source>
</evidence>
<dbReference type="PANTHER" id="PTHR33317:SF4">
    <property type="entry name" value="POLYNUCLEOTIDYL TRANSFERASE, RIBONUCLEASE H-LIKE SUPERFAMILY PROTEIN"/>
    <property type="match status" value="1"/>
</dbReference>
<evidence type="ECO:0000256" key="1">
    <source>
        <dbReference type="ARBA" id="ARBA00022490"/>
    </source>
</evidence>
<feature type="domain" description="YqgF/RNase H-like" evidence="6">
    <location>
        <begin position="1"/>
        <end position="101"/>
    </location>
</feature>
<dbReference type="GO" id="GO:0004518">
    <property type="term" value="F:nuclease activity"/>
    <property type="evidence" value="ECO:0007669"/>
    <property type="project" value="UniProtKB-KW"/>
</dbReference>